<organism evidence="7 8">
    <name type="scientific">Yersinia enterocolitica serotype O:8 / biotype 1B (strain NCTC 13174 / 8081)</name>
    <dbReference type="NCBI Taxonomy" id="393305"/>
    <lineage>
        <taxon>Bacteria</taxon>
        <taxon>Pseudomonadati</taxon>
        <taxon>Pseudomonadota</taxon>
        <taxon>Gammaproteobacteria</taxon>
        <taxon>Enterobacterales</taxon>
        <taxon>Yersiniaceae</taxon>
        <taxon>Yersinia</taxon>
    </lineage>
</organism>
<dbReference type="GO" id="GO:0003700">
    <property type="term" value="F:DNA-binding transcription factor activity"/>
    <property type="evidence" value="ECO:0007669"/>
    <property type="project" value="InterPro"/>
</dbReference>
<dbReference type="InterPro" id="IPR058163">
    <property type="entry name" value="LysR-type_TF_proteobact-type"/>
</dbReference>
<dbReference type="eggNOG" id="COG0583">
    <property type="taxonomic scope" value="Bacteria"/>
</dbReference>
<comment type="similarity">
    <text evidence="1">Belongs to the LysR transcriptional regulatory family.</text>
</comment>
<dbReference type="InterPro" id="IPR005119">
    <property type="entry name" value="LysR_subst-bd"/>
</dbReference>
<dbReference type="Pfam" id="PF03466">
    <property type="entry name" value="LysR_substrate"/>
    <property type="match status" value="1"/>
</dbReference>
<dbReference type="KEGG" id="yen:YE0559"/>
<evidence type="ECO:0000256" key="3">
    <source>
        <dbReference type="ARBA" id="ARBA00023015"/>
    </source>
</evidence>
<dbReference type="PATRIC" id="fig|393305.7.peg.652"/>
<dbReference type="SUPFAM" id="SSF53850">
    <property type="entry name" value="Periplasmic binding protein-like II"/>
    <property type="match status" value="1"/>
</dbReference>
<accession>A1JJ87</accession>
<evidence type="ECO:0000256" key="4">
    <source>
        <dbReference type="ARBA" id="ARBA00023125"/>
    </source>
</evidence>
<proteinExistence type="inferred from homology"/>
<dbReference type="Gene3D" id="1.10.10.10">
    <property type="entry name" value="Winged helix-like DNA-binding domain superfamily/Winged helix DNA-binding domain"/>
    <property type="match status" value="1"/>
</dbReference>
<name>A1JJ87_YERE8</name>
<evidence type="ECO:0000256" key="2">
    <source>
        <dbReference type="ARBA" id="ARBA00022491"/>
    </source>
</evidence>
<protein>
    <submittedName>
        <fullName evidence="7">LysR-family regulatory protein</fullName>
    </submittedName>
</protein>
<keyword evidence="3" id="KW-0805">Transcription regulation</keyword>
<dbReference type="PRINTS" id="PR00039">
    <property type="entry name" value="HTHLYSR"/>
</dbReference>
<evidence type="ECO:0000259" key="6">
    <source>
        <dbReference type="PROSITE" id="PS50931"/>
    </source>
</evidence>
<dbReference type="CDD" id="cd08472">
    <property type="entry name" value="PBP2_CrgA_like_3"/>
    <property type="match status" value="1"/>
</dbReference>
<dbReference type="AlphaFoldDB" id="A1JJ87"/>
<dbReference type="OrthoDB" id="9786526at2"/>
<dbReference type="PANTHER" id="PTHR30537:SF72">
    <property type="entry name" value="LYSR FAMILY TRANSCRIPTIONAL REGULATOR"/>
    <property type="match status" value="1"/>
</dbReference>
<dbReference type="InterPro" id="IPR036390">
    <property type="entry name" value="WH_DNA-bd_sf"/>
</dbReference>
<sequence length="362" mass="40634">MQKPAGHSNLIDVVALRYSRLVMSEESVVVSRGKINNANYSSLFKKHQQWADTIMDQIQAMQIFVRIVELGSFSRAAEKLQLPRATVSHTLKRLEQRLGVRLLVRTTRQVNITAEGTLYYHRCLQLLSAFEEADSLFSHQRLQPEGKVRIDMPHSLARNVVIPALRDFYQRYPHITLILGANDSTIDLLREGVDCVLRAWLPHDEQLAARNIGQQPQITCASPAYLEKYGIPMSLDDLAGHQSVGYFSQLNHRDYPLEFVCQGKIENRVLPSILSVSGADAYIAAGMAGLGLIQVPTAGIQGQLAQGELIEVLSHIPPPVMPLFIMYPPGRFLAPRVRVLIDWLIELFAHYPPESDEPGNRT</sequence>
<dbReference type="Proteomes" id="UP000000642">
    <property type="component" value="Chromosome"/>
</dbReference>
<dbReference type="HOGENOM" id="CLU_039613_16_3_6"/>
<evidence type="ECO:0000313" key="7">
    <source>
        <dbReference type="EMBL" id="CAL10677.1"/>
    </source>
</evidence>
<evidence type="ECO:0000256" key="1">
    <source>
        <dbReference type="ARBA" id="ARBA00009437"/>
    </source>
</evidence>
<dbReference type="GO" id="GO:0043565">
    <property type="term" value="F:sequence-specific DNA binding"/>
    <property type="evidence" value="ECO:0007669"/>
    <property type="project" value="TreeGrafter"/>
</dbReference>
<keyword evidence="2" id="KW-0678">Repressor</keyword>
<dbReference type="InterPro" id="IPR036388">
    <property type="entry name" value="WH-like_DNA-bd_sf"/>
</dbReference>
<reference evidence="7 8" key="1">
    <citation type="journal article" date="2006" name="PLoS Genet.">
        <title>The complete genome sequence and comparative genome analysis of the high pathogenicity Yersinia enterocolitica strain 8081.</title>
        <authorList>
            <person name="Thomson N.R."/>
            <person name="Howard S."/>
            <person name="Wren B.W."/>
            <person name="Holden M.T.G."/>
            <person name="Crossman L."/>
            <person name="Challis G.L."/>
            <person name="Churcher C."/>
            <person name="Mungall K."/>
            <person name="Brooks K."/>
            <person name="Chillingworth T."/>
            <person name="Feltwell T."/>
            <person name="Abdellah Z."/>
            <person name="Hauser H."/>
            <person name="Jagels K."/>
            <person name="Maddison M."/>
            <person name="Moule S."/>
            <person name="Sanders M."/>
            <person name="Whitehead S."/>
            <person name="Quail M.A."/>
            <person name="Dougan G."/>
            <person name="Parkhill J."/>
            <person name="Prentice M.B."/>
        </authorList>
    </citation>
    <scope>NUCLEOTIDE SEQUENCE [LARGE SCALE GENOMIC DNA]</scope>
    <source>
        <strain evidence="8">NCTC 13174 / 8081</strain>
    </source>
</reference>
<dbReference type="Pfam" id="PF00126">
    <property type="entry name" value="HTH_1"/>
    <property type="match status" value="1"/>
</dbReference>
<evidence type="ECO:0000313" key="8">
    <source>
        <dbReference type="Proteomes" id="UP000000642"/>
    </source>
</evidence>
<feature type="domain" description="HTH lysR-type" evidence="6">
    <location>
        <begin position="56"/>
        <end position="113"/>
    </location>
</feature>
<evidence type="ECO:0000256" key="5">
    <source>
        <dbReference type="ARBA" id="ARBA00023163"/>
    </source>
</evidence>
<dbReference type="PANTHER" id="PTHR30537">
    <property type="entry name" value="HTH-TYPE TRANSCRIPTIONAL REGULATOR"/>
    <property type="match status" value="1"/>
</dbReference>
<dbReference type="EMBL" id="AM286415">
    <property type="protein sequence ID" value="CAL10677.1"/>
    <property type="molecule type" value="Genomic_DNA"/>
</dbReference>
<dbReference type="SUPFAM" id="SSF46785">
    <property type="entry name" value="Winged helix' DNA-binding domain"/>
    <property type="match status" value="1"/>
</dbReference>
<keyword evidence="5" id="KW-0804">Transcription</keyword>
<dbReference type="Gene3D" id="3.40.190.290">
    <property type="match status" value="1"/>
</dbReference>
<dbReference type="InterPro" id="IPR000847">
    <property type="entry name" value="LysR_HTH_N"/>
</dbReference>
<dbReference type="FunFam" id="1.10.10.10:FF:000001">
    <property type="entry name" value="LysR family transcriptional regulator"/>
    <property type="match status" value="1"/>
</dbReference>
<keyword evidence="4" id="KW-0238">DNA-binding</keyword>
<gene>
    <name evidence="7" type="ordered locus">YE0559</name>
</gene>
<dbReference type="GO" id="GO:0006351">
    <property type="term" value="P:DNA-templated transcription"/>
    <property type="evidence" value="ECO:0007669"/>
    <property type="project" value="TreeGrafter"/>
</dbReference>
<dbReference type="PROSITE" id="PS50931">
    <property type="entry name" value="HTH_LYSR"/>
    <property type="match status" value="1"/>
</dbReference>